<keyword evidence="4" id="KW-1185">Reference proteome</keyword>
<dbReference type="RefSeq" id="XP_034057138.1">
    <property type="nucleotide sequence ID" value="XM_034201247.1"/>
</dbReference>
<dbReference type="Proteomes" id="UP000515161">
    <property type="component" value="Unplaced"/>
</dbReference>
<dbReference type="GO" id="GO:0005634">
    <property type="term" value="C:nucleus"/>
    <property type="evidence" value="ECO:0007669"/>
    <property type="project" value="TreeGrafter"/>
</dbReference>
<dbReference type="KEGG" id="gacu:117536403"/>
<organism evidence="4 5">
    <name type="scientific">Gymnodraco acuticeps</name>
    <name type="common">Antarctic dragonfish</name>
    <dbReference type="NCBI Taxonomy" id="8218"/>
    <lineage>
        <taxon>Eukaryota</taxon>
        <taxon>Metazoa</taxon>
        <taxon>Chordata</taxon>
        <taxon>Craniata</taxon>
        <taxon>Vertebrata</taxon>
        <taxon>Euteleostomi</taxon>
        <taxon>Actinopterygii</taxon>
        <taxon>Neopterygii</taxon>
        <taxon>Teleostei</taxon>
        <taxon>Neoteleostei</taxon>
        <taxon>Acanthomorphata</taxon>
        <taxon>Eupercaria</taxon>
        <taxon>Perciformes</taxon>
        <taxon>Notothenioidei</taxon>
        <taxon>Bathydraconidae</taxon>
        <taxon>Gymnodraco</taxon>
    </lineage>
</organism>
<feature type="region of interest" description="Disordered" evidence="2">
    <location>
        <begin position="124"/>
        <end position="170"/>
    </location>
</feature>
<dbReference type="AlphaFoldDB" id="A0A6P8T118"/>
<protein>
    <submittedName>
        <fullName evidence="5">Uncharacterized protein LOC117536403 isoform X1</fullName>
    </submittedName>
</protein>
<dbReference type="InParanoid" id="A0A6P8T118"/>
<feature type="domain" description="Myb/SANT-like DNA-binding" evidence="3">
    <location>
        <begin position="7"/>
        <end position="82"/>
    </location>
</feature>
<proteinExistence type="predicted"/>
<dbReference type="OrthoDB" id="8816800at2759"/>
<evidence type="ECO:0000313" key="5">
    <source>
        <dbReference type="RefSeq" id="XP_034057138.1"/>
    </source>
</evidence>
<evidence type="ECO:0000256" key="2">
    <source>
        <dbReference type="SAM" id="MobiDB-lite"/>
    </source>
</evidence>
<name>A0A6P8T118_GYMAC</name>
<reference evidence="5" key="1">
    <citation type="submission" date="2025-08" db="UniProtKB">
        <authorList>
            <consortium name="RefSeq"/>
        </authorList>
    </citation>
    <scope>IDENTIFICATION</scope>
</reference>
<feature type="coiled-coil region" evidence="1">
    <location>
        <begin position="170"/>
        <end position="231"/>
    </location>
</feature>
<keyword evidence="1" id="KW-0175">Coiled coil</keyword>
<feature type="compositionally biased region" description="Polar residues" evidence="2">
    <location>
        <begin position="156"/>
        <end position="170"/>
    </location>
</feature>
<sequence length="237" mass="26549">MDNGKKRKTNCIDREIRTFIKIYAEHKNSLTAKCNNTMTNKHKLAAWKSITGAINDLGDGGIRTVEECRKKWKDLLSRAKKDASVLKNPPTGGGPAPKTSPYSEIIIAIFGEDSPTFTGLNGIDCSEPSTSTFEEVDADVSAVTSDSEDRREEGSHTPTASAMTQGESQMATLRKRKRDLSELQRELTEKEIVRVEVETVKLRAEHEKIEMEKLRLQIIILKNQLLITEEDNVFTVL</sequence>
<dbReference type="GeneID" id="117536403"/>
<dbReference type="Pfam" id="PF13873">
    <property type="entry name" value="Myb_DNA-bind_5"/>
    <property type="match status" value="1"/>
</dbReference>
<evidence type="ECO:0000256" key="1">
    <source>
        <dbReference type="SAM" id="Coils"/>
    </source>
</evidence>
<dbReference type="PANTHER" id="PTHR23098">
    <property type="entry name" value="AGAP001331-PA-RELATED"/>
    <property type="match status" value="1"/>
</dbReference>
<gene>
    <name evidence="5" type="primary">LOC117536403</name>
</gene>
<evidence type="ECO:0000259" key="3">
    <source>
        <dbReference type="Pfam" id="PF13873"/>
    </source>
</evidence>
<accession>A0A6P8T118</accession>
<dbReference type="PANTHER" id="PTHR23098:SF16">
    <property type="entry name" value="REGULATORY PROTEIN ZESTE"/>
    <property type="match status" value="1"/>
</dbReference>
<dbReference type="Gene3D" id="1.10.10.60">
    <property type="entry name" value="Homeodomain-like"/>
    <property type="match status" value="1"/>
</dbReference>
<dbReference type="InterPro" id="IPR028002">
    <property type="entry name" value="Myb_DNA-bind_5"/>
</dbReference>
<evidence type="ECO:0000313" key="4">
    <source>
        <dbReference type="Proteomes" id="UP000515161"/>
    </source>
</evidence>